<organism evidence="2 3">
    <name type="scientific">Thiobacillus denitrificans (strain ATCC 25259 / T1)</name>
    <dbReference type="NCBI Taxonomy" id="292415"/>
    <lineage>
        <taxon>Bacteria</taxon>
        <taxon>Pseudomonadati</taxon>
        <taxon>Pseudomonadota</taxon>
        <taxon>Betaproteobacteria</taxon>
        <taxon>Nitrosomonadales</taxon>
        <taxon>Thiobacillaceae</taxon>
        <taxon>Thiobacillus</taxon>
    </lineage>
</organism>
<name>Q3SFH9_THIDA</name>
<dbReference type="KEGG" id="tbd:Tbd_2678"/>
<evidence type="ECO:0000313" key="2">
    <source>
        <dbReference type="EMBL" id="AAZ98631.1"/>
    </source>
</evidence>
<reference evidence="2 3" key="1">
    <citation type="journal article" date="2006" name="J. Bacteriol.">
        <title>The genome sequence of the obligately chemolithoautotrophic, facultatively anaerobic bacterium Thiobacillus denitrificans.</title>
        <authorList>
            <person name="Beller H.R."/>
            <person name="Chain P.S."/>
            <person name="Letain T.E."/>
            <person name="Chakicherla A."/>
            <person name="Larimer F.W."/>
            <person name="Richardson P.M."/>
            <person name="Coleman M.A."/>
            <person name="Wood A.P."/>
            <person name="Kelly D.P."/>
        </authorList>
    </citation>
    <scope>NUCLEOTIDE SEQUENCE [LARGE SCALE GENOMIC DNA]</scope>
    <source>
        <strain evidence="2 3">ATCC 25259</strain>
    </source>
</reference>
<sequence>MMAKKTSKSFELPSGHYVALPHALLDSAAFMGASHRTRSLIVELMRQHNGVNNGHLHLALGWLKARGWASADGVQKSKQEALERGLIIKTREGGLNIGPDRYALTWLPITNFVGLQLSRQDYHPGRYLFMGKPPATRGEKPPVPIRQAAKRIVKRSDYSVVRSDPAPAAGMVKAVPIPPDGAKTTIFYASAIPPNGNNELLPIPRGSSRRVVGARGRSGKRKQALAPQNASGNFPNDFGKIREKQ</sequence>
<feature type="compositionally biased region" description="Low complexity" evidence="1">
    <location>
        <begin position="205"/>
        <end position="215"/>
    </location>
</feature>
<dbReference type="Proteomes" id="UP000008291">
    <property type="component" value="Chromosome"/>
</dbReference>
<dbReference type="STRING" id="292415.Tbd_2678"/>
<accession>Q3SFH9</accession>
<dbReference type="HOGENOM" id="CLU_1303830_0_0_4"/>
<proteinExistence type="predicted"/>
<protein>
    <submittedName>
        <fullName evidence="2">Uncharacterized protein</fullName>
    </submittedName>
</protein>
<dbReference type="RefSeq" id="WP_011313190.1">
    <property type="nucleotide sequence ID" value="NC_007404.1"/>
</dbReference>
<dbReference type="EMBL" id="CP000116">
    <property type="protein sequence ID" value="AAZ98631.1"/>
    <property type="molecule type" value="Genomic_DNA"/>
</dbReference>
<dbReference type="OrthoDB" id="8910510at2"/>
<dbReference type="eggNOG" id="ENOG5032WIB">
    <property type="taxonomic scope" value="Bacteria"/>
</dbReference>
<evidence type="ECO:0000313" key="3">
    <source>
        <dbReference type="Proteomes" id="UP000008291"/>
    </source>
</evidence>
<keyword evidence="3" id="KW-1185">Reference proteome</keyword>
<evidence type="ECO:0000256" key="1">
    <source>
        <dbReference type="SAM" id="MobiDB-lite"/>
    </source>
</evidence>
<dbReference type="AlphaFoldDB" id="Q3SFH9"/>
<gene>
    <name evidence="2" type="ordered locus">Tbd_2678</name>
</gene>
<feature type="region of interest" description="Disordered" evidence="1">
    <location>
        <begin position="198"/>
        <end position="245"/>
    </location>
</feature>